<accession>A0A8J3NZL3</accession>
<dbReference type="GO" id="GO:0004633">
    <property type="term" value="F:phosphopantothenoylcysteine decarboxylase activity"/>
    <property type="evidence" value="ECO:0007669"/>
    <property type="project" value="TreeGrafter"/>
</dbReference>
<dbReference type="AlphaFoldDB" id="A0A8J3NZL3"/>
<evidence type="ECO:0000313" key="4">
    <source>
        <dbReference type="Proteomes" id="UP000659904"/>
    </source>
</evidence>
<gene>
    <name evidence="3" type="ORF">Cci01nite_35670</name>
</gene>
<reference evidence="3 4" key="1">
    <citation type="submission" date="2021-01" db="EMBL/GenBank/DDBJ databases">
        <title>Whole genome shotgun sequence of Catellatospora citrea NBRC 14495.</title>
        <authorList>
            <person name="Komaki H."/>
            <person name="Tamura T."/>
        </authorList>
    </citation>
    <scope>NUCLEOTIDE SEQUENCE [LARGE SCALE GENOMIC DNA]</scope>
    <source>
        <strain evidence="3 4">NBRC 14495</strain>
    </source>
</reference>
<keyword evidence="4" id="KW-1185">Reference proteome</keyword>
<dbReference type="Pfam" id="PF02441">
    <property type="entry name" value="Flavoprotein"/>
    <property type="match status" value="1"/>
</dbReference>
<dbReference type="GO" id="GO:0015937">
    <property type="term" value="P:coenzyme A biosynthetic process"/>
    <property type="evidence" value="ECO:0007669"/>
    <property type="project" value="TreeGrafter"/>
</dbReference>
<dbReference type="SUPFAM" id="SSF52507">
    <property type="entry name" value="Homo-oligomeric flavin-containing Cys decarboxylases, HFCD"/>
    <property type="match status" value="1"/>
</dbReference>
<protein>
    <recommendedName>
        <fullName evidence="2">Flavoprotein domain-containing protein</fullName>
    </recommendedName>
</protein>
<evidence type="ECO:0000256" key="1">
    <source>
        <dbReference type="SAM" id="MobiDB-lite"/>
    </source>
</evidence>
<organism evidence="3 4">
    <name type="scientific">Catellatospora citrea</name>
    <dbReference type="NCBI Taxonomy" id="53366"/>
    <lineage>
        <taxon>Bacteria</taxon>
        <taxon>Bacillati</taxon>
        <taxon>Actinomycetota</taxon>
        <taxon>Actinomycetes</taxon>
        <taxon>Micromonosporales</taxon>
        <taxon>Micromonosporaceae</taxon>
        <taxon>Catellatospora</taxon>
    </lineage>
</organism>
<dbReference type="Gene3D" id="3.40.50.1950">
    <property type="entry name" value="Flavin prenyltransferase-like"/>
    <property type="match status" value="1"/>
</dbReference>
<dbReference type="EMBL" id="BONH01000015">
    <property type="protein sequence ID" value="GIF98473.1"/>
    <property type="molecule type" value="Genomic_DNA"/>
</dbReference>
<dbReference type="PANTHER" id="PTHR14359">
    <property type="entry name" value="HOMO-OLIGOMERIC FLAVIN CONTAINING CYS DECARBOXYLASE FAMILY"/>
    <property type="match status" value="1"/>
</dbReference>
<dbReference type="InterPro" id="IPR036551">
    <property type="entry name" value="Flavin_trans-like"/>
</dbReference>
<feature type="domain" description="Flavoprotein" evidence="2">
    <location>
        <begin position="63"/>
        <end position="174"/>
    </location>
</feature>
<evidence type="ECO:0000313" key="3">
    <source>
        <dbReference type="EMBL" id="GIF98473.1"/>
    </source>
</evidence>
<feature type="region of interest" description="Disordered" evidence="1">
    <location>
        <begin position="33"/>
        <end position="58"/>
    </location>
</feature>
<dbReference type="InterPro" id="IPR003382">
    <property type="entry name" value="Flavoprotein"/>
</dbReference>
<name>A0A8J3NZL3_9ACTN</name>
<proteinExistence type="predicted"/>
<comment type="caution">
    <text evidence="3">The sequence shown here is derived from an EMBL/GenBank/DDBJ whole genome shotgun (WGS) entry which is preliminary data.</text>
</comment>
<dbReference type="Proteomes" id="UP000659904">
    <property type="component" value="Unassembled WGS sequence"/>
</dbReference>
<evidence type="ECO:0000259" key="2">
    <source>
        <dbReference type="Pfam" id="PF02441"/>
    </source>
</evidence>
<dbReference type="GO" id="GO:0010181">
    <property type="term" value="F:FMN binding"/>
    <property type="evidence" value="ECO:0007669"/>
    <property type="project" value="TreeGrafter"/>
</dbReference>
<dbReference type="PANTHER" id="PTHR14359:SF6">
    <property type="entry name" value="PHOSPHOPANTOTHENOYLCYSTEINE DECARBOXYLASE"/>
    <property type="match status" value="1"/>
</dbReference>
<sequence length="227" mass="24287">MPILDREPAANGDLVRAREADEEMKRHKVLSAGAATVVPRRPSDPAGESRAGGRAPSTRNAHVVVCAAPPAAAVSDLVELLMAAGWTVQVVPTAAAVDWLDLPRLEALTGNPIVSRARKPGESRRESRPDLVIVAPASFNTINKWVAGINDNVALSLLNTTFGLQVPTIVSPYAKAVLAAHPGFRRNLALLAQWGALVTERDALRPQLPAHPYHWNVIMDLIPAGLR</sequence>
<dbReference type="GO" id="GO:0071513">
    <property type="term" value="C:phosphopantothenoylcysteine decarboxylase complex"/>
    <property type="evidence" value="ECO:0007669"/>
    <property type="project" value="TreeGrafter"/>
</dbReference>